<keyword evidence="2" id="KW-1185">Reference proteome</keyword>
<sequence>MQTPLIDFVGMAVDAVDVAFYSDSDFLVLMSFHLLSTFSKSIEGDDEHEDQELESEYGEDNVVCVTKSKS</sequence>
<comment type="caution">
    <text evidence="1">The sequence shown here is derived from an EMBL/GenBank/DDBJ whole genome shotgun (WGS) entry which is preliminary data.</text>
</comment>
<name>A0A8H7VCY4_9FUNG</name>
<gene>
    <name evidence="1" type="ORF">INT46_010515</name>
</gene>
<proteinExistence type="predicted"/>
<organism evidence="1 2">
    <name type="scientific">Mucor plumbeus</name>
    <dbReference type="NCBI Taxonomy" id="97098"/>
    <lineage>
        <taxon>Eukaryota</taxon>
        <taxon>Fungi</taxon>
        <taxon>Fungi incertae sedis</taxon>
        <taxon>Mucoromycota</taxon>
        <taxon>Mucoromycotina</taxon>
        <taxon>Mucoromycetes</taxon>
        <taxon>Mucorales</taxon>
        <taxon>Mucorineae</taxon>
        <taxon>Mucoraceae</taxon>
        <taxon>Mucor</taxon>
    </lineage>
</organism>
<reference evidence="1" key="1">
    <citation type="submission" date="2020-12" db="EMBL/GenBank/DDBJ databases">
        <title>Metabolic potential, ecology and presence of endohyphal bacteria is reflected in genomic diversity of Mucoromycotina.</title>
        <authorList>
            <person name="Muszewska A."/>
            <person name="Okrasinska A."/>
            <person name="Steczkiewicz K."/>
            <person name="Drgas O."/>
            <person name="Orlowska M."/>
            <person name="Perlinska-Lenart U."/>
            <person name="Aleksandrzak-Piekarczyk T."/>
            <person name="Szatraj K."/>
            <person name="Zielenkiewicz U."/>
            <person name="Pilsyk S."/>
            <person name="Malc E."/>
            <person name="Mieczkowski P."/>
            <person name="Kruszewska J.S."/>
            <person name="Biernat P."/>
            <person name="Pawlowska J."/>
        </authorList>
    </citation>
    <scope>NUCLEOTIDE SEQUENCE</scope>
    <source>
        <strain evidence="1">CBS 226.32</strain>
    </source>
</reference>
<dbReference type="AlphaFoldDB" id="A0A8H7VCY4"/>
<evidence type="ECO:0000313" key="2">
    <source>
        <dbReference type="Proteomes" id="UP000650833"/>
    </source>
</evidence>
<protein>
    <submittedName>
        <fullName evidence="1">Uncharacterized protein</fullName>
    </submittedName>
</protein>
<dbReference type="EMBL" id="JAEPRC010000088">
    <property type="protein sequence ID" value="KAG2209919.1"/>
    <property type="molecule type" value="Genomic_DNA"/>
</dbReference>
<dbReference type="Proteomes" id="UP000650833">
    <property type="component" value="Unassembled WGS sequence"/>
</dbReference>
<accession>A0A8H7VCY4</accession>
<evidence type="ECO:0000313" key="1">
    <source>
        <dbReference type="EMBL" id="KAG2209919.1"/>
    </source>
</evidence>